<protein>
    <submittedName>
        <fullName evidence="1">GrpB-like predicted nucleotidyltransferase (UPF0157 family)</fullName>
    </submittedName>
</protein>
<dbReference type="InterPro" id="IPR043519">
    <property type="entry name" value="NT_sf"/>
</dbReference>
<keyword evidence="2" id="KW-1185">Reference proteome</keyword>
<evidence type="ECO:0000313" key="2">
    <source>
        <dbReference type="Proteomes" id="UP001228905"/>
    </source>
</evidence>
<dbReference type="PANTHER" id="PTHR34822:SF1">
    <property type="entry name" value="GRPB FAMILY PROTEIN"/>
    <property type="match status" value="1"/>
</dbReference>
<accession>A0ABU0IK22</accession>
<dbReference type="Pfam" id="PF04229">
    <property type="entry name" value="GrpB"/>
    <property type="match status" value="1"/>
</dbReference>
<evidence type="ECO:0000313" key="1">
    <source>
        <dbReference type="EMBL" id="MDQ0462357.1"/>
    </source>
</evidence>
<gene>
    <name evidence="1" type="ORF">QO010_000105</name>
</gene>
<dbReference type="EMBL" id="JAUSVS010000001">
    <property type="protein sequence ID" value="MDQ0462357.1"/>
    <property type="molecule type" value="Genomic_DNA"/>
</dbReference>
<dbReference type="PANTHER" id="PTHR34822">
    <property type="entry name" value="GRPB DOMAIN PROTEIN (AFU_ORTHOLOGUE AFUA_1G01530)"/>
    <property type="match status" value="1"/>
</dbReference>
<dbReference type="Gene3D" id="3.30.460.10">
    <property type="entry name" value="Beta Polymerase, domain 2"/>
    <property type="match status" value="1"/>
</dbReference>
<sequence>MDRAKAAQDRIEVELVPHNPHWADMADAEAARLKAALGANLLVVHHIGSTAIPGIAAKPVIDLLPVVADLAALDASRPAVEALGYVWRGEFGLAGRRYCVRADETGKRLIQAHCYQADSPEIERHLVYRDYMRAHPDQAAGYEAEKRRAAALHPDNSMAYNDAKSAWIQAAEKRAAAWQGAIPAGRSGLASI</sequence>
<dbReference type="RefSeq" id="WP_307344601.1">
    <property type="nucleotide sequence ID" value="NZ_JAUSVS010000001.1"/>
</dbReference>
<name>A0ABU0IK22_9CAUL</name>
<reference evidence="1 2" key="1">
    <citation type="submission" date="2023-07" db="EMBL/GenBank/DDBJ databases">
        <title>Genomic Encyclopedia of Type Strains, Phase IV (KMG-IV): sequencing the most valuable type-strain genomes for metagenomic binning, comparative biology and taxonomic classification.</title>
        <authorList>
            <person name="Goeker M."/>
        </authorList>
    </citation>
    <scope>NUCLEOTIDE SEQUENCE [LARGE SCALE GENOMIC DNA]</scope>
    <source>
        <strain evidence="1 2">DSM 18695</strain>
    </source>
</reference>
<organism evidence="1 2">
    <name type="scientific">Caulobacter ginsengisoli</name>
    <dbReference type="NCBI Taxonomy" id="400775"/>
    <lineage>
        <taxon>Bacteria</taxon>
        <taxon>Pseudomonadati</taxon>
        <taxon>Pseudomonadota</taxon>
        <taxon>Alphaproteobacteria</taxon>
        <taxon>Caulobacterales</taxon>
        <taxon>Caulobacteraceae</taxon>
        <taxon>Caulobacter</taxon>
    </lineage>
</organism>
<dbReference type="InterPro" id="IPR007344">
    <property type="entry name" value="GrpB/CoaE"/>
</dbReference>
<proteinExistence type="predicted"/>
<dbReference type="SUPFAM" id="SSF81301">
    <property type="entry name" value="Nucleotidyltransferase"/>
    <property type="match status" value="1"/>
</dbReference>
<dbReference type="Proteomes" id="UP001228905">
    <property type="component" value="Unassembled WGS sequence"/>
</dbReference>
<comment type="caution">
    <text evidence="1">The sequence shown here is derived from an EMBL/GenBank/DDBJ whole genome shotgun (WGS) entry which is preliminary data.</text>
</comment>